<comment type="similarity">
    <text evidence="4">Belongs to the zinc-containing alcohol dehydrogenase family.</text>
</comment>
<keyword evidence="1 4" id="KW-0479">Metal-binding</keyword>
<dbReference type="GO" id="GO:0008270">
    <property type="term" value="F:zinc ion binding"/>
    <property type="evidence" value="ECO:0007669"/>
    <property type="project" value="InterPro"/>
</dbReference>
<evidence type="ECO:0000313" key="8">
    <source>
        <dbReference type="Proteomes" id="UP000003100"/>
    </source>
</evidence>
<keyword evidence="3" id="KW-0560">Oxidoreductase</keyword>
<dbReference type="InterPro" id="IPR011032">
    <property type="entry name" value="GroES-like_sf"/>
</dbReference>
<dbReference type="HOGENOM" id="CLU_026673_11_5_9"/>
<dbReference type="SUPFAM" id="SSF51735">
    <property type="entry name" value="NAD(P)-binding Rossmann-fold domains"/>
    <property type="match status" value="1"/>
</dbReference>
<sequence length="388" mass="43330">MAEKKMAKMAVLKGPNHLDIESFPLPEVKDDGMLIKIEATSICGSDAHSIRSTPAQPSPLGHEFTGKIVEMGERANETIYSFSGPLKVGDRIAVYPWITCGTCPECMRHGNGVCMVCENAFMYGGQETFGHSKYTADAYEVPHFKGGFAEYVYIFPGTYVWKLPEDMPSEIASLLDPLAVCARAIEMAQTEPGVLGESLNTNTNAVVIGEGAIGIMTAMLLKIMGCRNVILTGHKDEKLKKAQEISRCDYVINSNKMEKEERFRYIREITDGGPDLVIQCANNTRASIEGLELVRKLGTYVEVGVPFGFGETFEVELPQLIFSKNVKINSLASNSQRVFDKAFHLLERYQEFPFEKLLTHKFYSLEELMPTMQKMRDVDYIKGVMILK</sequence>
<comment type="cofactor">
    <cofactor evidence="4">
        <name>Zn(2+)</name>
        <dbReference type="ChEBI" id="CHEBI:29105"/>
    </cofactor>
</comment>
<evidence type="ECO:0000256" key="1">
    <source>
        <dbReference type="ARBA" id="ARBA00022723"/>
    </source>
</evidence>
<dbReference type="InterPro" id="IPR013154">
    <property type="entry name" value="ADH-like_N"/>
</dbReference>
<evidence type="ECO:0000256" key="3">
    <source>
        <dbReference type="ARBA" id="ARBA00023002"/>
    </source>
</evidence>
<evidence type="ECO:0000256" key="2">
    <source>
        <dbReference type="ARBA" id="ARBA00022833"/>
    </source>
</evidence>
<proteinExistence type="inferred from homology"/>
<accession>C0CRH7</accession>
<dbReference type="Proteomes" id="UP000003100">
    <property type="component" value="Unassembled WGS sequence"/>
</dbReference>
<dbReference type="InterPro" id="IPR013149">
    <property type="entry name" value="ADH-like_C"/>
</dbReference>
<name>C0CRH7_BLAHS</name>
<keyword evidence="2 4" id="KW-0862">Zinc</keyword>
<dbReference type="Gene3D" id="3.90.180.10">
    <property type="entry name" value="Medium-chain alcohol dehydrogenases, catalytic domain"/>
    <property type="match status" value="1"/>
</dbReference>
<keyword evidence="8" id="KW-1185">Reference proteome</keyword>
<evidence type="ECO:0008006" key="9">
    <source>
        <dbReference type="Google" id="ProtNLM"/>
    </source>
</evidence>
<organism evidence="7 8">
    <name type="scientific">Blautia hydrogenotrophica (strain DSM 10507 / JCM 14656 / S5a33)</name>
    <name type="common">Ruminococcus hydrogenotrophicus</name>
    <dbReference type="NCBI Taxonomy" id="476272"/>
    <lineage>
        <taxon>Bacteria</taxon>
        <taxon>Bacillati</taxon>
        <taxon>Bacillota</taxon>
        <taxon>Clostridia</taxon>
        <taxon>Lachnospirales</taxon>
        <taxon>Lachnospiraceae</taxon>
        <taxon>Blautia</taxon>
    </lineage>
</organism>
<reference evidence="7 8" key="2">
    <citation type="submission" date="2009-02" db="EMBL/GenBank/DDBJ databases">
        <title>Draft genome sequence of Blautia hydrogenotrophica DSM 10507 (Ruminococcus hydrogenotrophicus DSM 10507).</title>
        <authorList>
            <person name="Sudarsanam P."/>
            <person name="Ley R."/>
            <person name="Guruge J."/>
            <person name="Turnbaugh P.J."/>
            <person name="Mahowald M."/>
            <person name="Liep D."/>
            <person name="Gordon J."/>
        </authorList>
    </citation>
    <scope>NUCLEOTIDE SEQUENCE [LARGE SCALE GENOMIC DNA]</scope>
    <source>
        <strain evidence="8">DSM 10507 / JCM 14656 / S5a33</strain>
    </source>
</reference>
<protein>
    <recommendedName>
        <fullName evidence="9">Sorbitol dehydrogenase</fullName>
    </recommendedName>
</protein>
<feature type="domain" description="Alcohol dehydrogenase-like C-terminal" evidence="5">
    <location>
        <begin position="212"/>
        <end position="347"/>
    </location>
</feature>
<evidence type="ECO:0000313" key="7">
    <source>
        <dbReference type="EMBL" id="EEG47592.1"/>
    </source>
</evidence>
<dbReference type="SUPFAM" id="SSF50129">
    <property type="entry name" value="GroES-like"/>
    <property type="match status" value="1"/>
</dbReference>
<reference evidence="7 8" key="1">
    <citation type="submission" date="2009-01" db="EMBL/GenBank/DDBJ databases">
        <authorList>
            <person name="Fulton L."/>
            <person name="Clifton S."/>
            <person name="Fulton B."/>
            <person name="Xu J."/>
            <person name="Minx P."/>
            <person name="Pepin K.H."/>
            <person name="Johnson M."/>
            <person name="Bhonagiri V."/>
            <person name="Nash W.E."/>
            <person name="Mardis E.R."/>
            <person name="Wilson R.K."/>
        </authorList>
    </citation>
    <scope>NUCLEOTIDE SEQUENCE [LARGE SCALE GENOMIC DNA]</scope>
    <source>
        <strain evidence="8">DSM 10507 / JCM 14656 / S5a33</strain>
    </source>
</reference>
<dbReference type="GeneID" id="86823306"/>
<gene>
    <name evidence="7" type="ORF">RUMHYD_03491</name>
</gene>
<dbReference type="PANTHER" id="PTHR43401:SF2">
    <property type="entry name" value="L-THREONINE 3-DEHYDROGENASE"/>
    <property type="match status" value="1"/>
</dbReference>
<evidence type="ECO:0000259" key="6">
    <source>
        <dbReference type="Pfam" id="PF08240"/>
    </source>
</evidence>
<dbReference type="AlphaFoldDB" id="C0CRH7"/>
<dbReference type="GO" id="GO:0016491">
    <property type="term" value="F:oxidoreductase activity"/>
    <property type="evidence" value="ECO:0007669"/>
    <property type="project" value="UniProtKB-KW"/>
</dbReference>
<dbReference type="Pfam" id="PF08240">
    <property type="entry name" value="ADH_N"/>
    <property type="match status" value="1"/>
</dbReference>
<dbReference type="PANTHER" id="PTHR43401">
    <property type="entry name" value="L-THREONINE 3-DEHYDROGENASE"/>
    <property type="match status" value="1"/>
</dbReference>
<dbReference type="PROSITE" id="PS00059">
    <property type="entry name" value="ADH_ZINC"/>
    <property type="match status" value="1"/>
</dbReference>
<dbReference type="RefSeq" id="WP_005951895.1">
    <property type="nucleotide sequence ID" value="NZ_CP136423.1"/>
</dbReference>
<dbReference type="InterPro" id="IPR036291">
    <property type="entry name" value="NAD(P)-bd_dom_sf"/>
</dbReference>
<dbReference type="Gene3D" id="3.40.50.720">
    <property type="entry name" value="NAD(P)-binding Rossmann-like Domain"/>
    <property type="match status" value="1"/>
</dbReference>
<dbReference type="eggNOG" id="COG1063">
    <property type="taxonomic scope" value="Bacteria"/>
</dbReference>
<dbReference type="PATRIC" id="fig|476272.21.peg.168"/>
<dbReference type="InterPro" id="IPR050129">
    <property type="entry name" value="Zn_alcohol_dh"/>
</dbReference>
<dbReference type="Pfam" id="PF00107">
    <property type="entry name" value="ADH_zinc_N"/>
    <property type="match status" value="1"/>
</dbReference>
<dbReference type="EMBL" id="ACBZ01000187">
    <property type="protein sequence ID" value="EEG47592.1"/>
    <property type="molecule type" value="Genomic_DNA"/>
</dbReference>
<feature type="domain" description="Alcohol dehydrogenase-like N-terminal" evidence="6">
    <location>
        <begin position="30"/>
        <end position="165"/>
    </location>
</feature>
<dbReference type="InterPro" id="IPR002328">
    <property type="entry name" value="ADH_Zn_CS"/>
</dbReference>
<evidence type="ECO:0000256" key="4">
    <source>
        <dbReference type="RuleBase" id="RU361277"/>
    </source>
</evidence>
<evidence type="ECO:0000259" key="5">
    <source>
        <dbReference type="Pfam" id="PF00107"/>
    </source>
</evidence>